<dbReference type="GeneID" id="92932552"/>
<evidence type="ECO:0000313" key="5">
    <source>
        <dbReference type="Proteomes" id="UP000005522"/>
    </source>
</evidence>
<dbReference type="EMBL" id="CP005986">
    <property type="protein sequence ID" value="AIA56332.1"/>
    <property type="molecule type" value="Genomic_DNA"/>
</dbReference>
<gene>
    <name evidence="4" type="ORF">Acaty_c2488</name>
</gene>
<dbReference type="KEGG" id="acz:Acaty_c2488"/>
<dbReference type="InterPro" id="IPR002509">
    <property type="entry name" value="NODB_dom"/>
</dbReference>
<dbReference type="InterPro" id="IPR011330">
    <property type="entry name" value="Glyco_hydro/deAcase_b/a-brl"/>
</dbReference>
<dbReference type="Proteomes" id="UP000005522">
    <property type="component" value="Chromosome"/>
</dbReference>
<sequence length="239" mass="26400">MNTVPILMYHNVERAPKGVGLRGLYVTPGRFRRQMQLLKWLGYRGISQAEAVPYLRGEASGKVVVITFDDGYRDNLEHALPVLCDCGFRATCHVVSDAIGAYNRWDAEQLGARKAVMSAAELRQWVAAGMEVGAHSRSHARLPELDEDALYAEVQGSRAALEDLLGRAVTSFCYPYGAAGERERALVRELGFASAVSVRRARARPGDDLWNLPRVAVGGHHGPQVFPLQILTAHEDRHQ</sequence>
<protein>
    <submittedName>
        <fullName evidence="4">Polysaccharide deacetylase</fullName>
    </submittedName>
</protein>
<dbReference type="eggNOG" id="COG0726">
    <property type="taxonomic scope" value="Bacteria"/>
</dbReference>
<dbReference type="PANTHER" id="PTHR34216">
    <property type="match status" value="1"/>
</dbReference>
<dbReference type="InterPro" id="IPR051398">
    <property type="entry name" value="Polysacch_Deacetylase"/>
</dbReference>
<feature type="domain" description="NodB homology" evidence="3">
    <location>
        <begin position="62"/>
        <end position="239"/>
    </location>
</feature>
<dbReference type="SUPFAM" id="SSF88713">
    <property type="entry name" value="Glycoside hydrolase/deacetylase"/>
    <property type="match status" value="1"/>
</dbReference>
<comment type="subcellular location">
    <subcellularLocation>
        <location evidence="1">Secreted</location>
    </subcellularLocation>
</comment>
<keyword evidence="2" id="KW-0732">Signal</keyword>
<dbReference type="Pfam" id="PF01522">
    <property type="entry name" value="Polysacc_deac_1"/>
    <property type="match status" value="1"/>
</dbReference>
<dbReference type="GO" id="GO:0005975">
    <property type="term" value="P:carbohydrate metabolic process"/>
    <property type="evidence" value="ECO:0007669"/>
    <property type="project" value="InterPro"/>
</dbReference>
<dbReference type="PROSITE" id="PS51677">
    <property type="entry name" value="NODB"/>
    <property type="match status" value="1"/>
</dbReference>
<dbReference type="Gene3D" id="3.20.20.370">
    <property type="entry name" value="Glycoside hydrolase/deacetylase"/>
    <property type="match status" value="1"/>
</dbReference>
<reference evidence="4 5" key="1">
    <citation type="journal article" date="2009" name="J. Bacteriol.">
        <title>Draft genome sequence of the extremely acidophilic bacterium Acidithiobacillus caldus ATCC 51756 reveals metabolic versatility in the genus Acidithiobacillus.</title>
        <authorList>
            <person name="Valdes J."/>
            <person name="Quatrini R."/>
            <person name="Hallberg K."/>
            <person name="Dopson M."/>
            <person name="Valenzuela P.D."/>
            <person name="Holmes D.S."/>
        </authorList>
    </citation>
    <scope>NUCLEOTIDE SEQUENCE [LARGE SCALE GENOMIC DNA]</scope>
    <source>
        <strain evidence="5">ATCC 51756 / DSM 8584 / KU</strain>
    </source>
</reference>
<dbReference type="HOGENOM" id="CLU_030024_5_2_6"/>
<evidence type="ECO:0000256" key="2">
    <source>
        <dbReference type="ARBA" id="ARBA00022729"/>
    </source>
</evidence>
<evidence type="ECO:0000256" key="1">
    <source>
        <dbReference type="ARBA" id="ARBA00004613"/>
    </source>
</evidence>
<organism evidence="4 5">
    <name type="scientific">Acidithiobacillus caldus (strain ATCC 51756 / DSM 8584 / KU)</name>
    <dbReference type="NCBI Taxonomy" id="637389"/>
    <lineage>
        <taxon>Bacteria</taxon>
        <taxon>Pseudomonadati</taxon>
        <taxon>Pseudomonadota</taxon>
        <taxon>Acidithiobacillia</taxon>
        <taxon>Acidithiobacillales</taxon>
        <taxon>Acidithiobacillaceae</taxon>
        <taxon>Acidithiobacillus</taxon>
    </lineage>
</organism>
<evidence type="ECO:0000259" key="3">
    <source>
        <dbReference type="PROSITE" id="PS51677"/>
    </source>
</evidence>
<dbReference type="RefSeq" id="WP_004869095.1">
    <property type="nucleotide sequence ID" value="NZ_CP005986.1"/>
</dbReference>
<proteinExistence type="predicted"/>
<dbReference type="PANTHER" id="PTHR34216:SF3">
    <property type="entry name" value="POLY-BETA-1,6-N-ACETYL-D-GLUCOSAMINE N-DEACETYLASE"/>
    <property type="match status" value="1"/>
</dbReference>
<dbReference type="AlphaFoldDB" id="A0A060A2K9"/>
<accession>A0A060A2K9</accession>
<evidence type="ECO:0000313" key="4">
    <source>
        <dbReference type="EMBL" id="AIA56332.1"/>
    </source>
</evidence>
<name>A0A060A2K9_ACICK</name>
<dbReference type="GO" id="GO:0016810">
    <property type="term" value="F:hydrolase activity, acting on carbon-nitrogen (but not peptide) bonds"/>
    <property type="evidence" value="ECO:0007669"/>
    <property type="project" value="InterPro"/>
</dbReference>
<dbReference type="GO" id="GO:0005576">
    <property type="term" value="C:extracellular region"/>
    <property type="evidence" value="ECO:0007669"/>
    <property type="project" value="UniProtKB-SubCell"/>
</dbReference>
<dbReference type="CDD" id="cd10918">
    <property type="entry name" value="CE4_NodB_like_5s_6s"/>
    <property type="match status" value="1"/>
</dbReference>